<evidence type="ECO:0000256" key="2">
    <source>
        <dbReference type="ARBA" id="ARBA00023015"/>
    </source>
</evidence>
<proteinExistence type="inferred from homology"/>
<dbReference type="SUPFAM" id="SSF53850">
    <property type="entry name" value="Periplasmic binding protein-like II"/>
    <property type="match status" value="1"/>
</dbReference>
<dbReference type="GO" id="GO:0003700">
    <property type="term" value="F:DNA-binding transcription factor activity"/>
    <property type="evidence" value="ECO:0007669"/>
    <property type="project" value="InterPro"/>
</dbReference>
<dbReference type="InterPro" id="IPR005119">
    <property type="entry name" value="LysR_subst-bd"/>
</dbReference>
<evidence type="ECO:0000256" key="3">
    <source>
        <dbReference type="ARBA" id="ARBA00023125"/>
    </source>
</evidence>
<evidence type="ECO:0000256" key="4">
    <source>
        <dbReference type="ARBA" id="ARBA00023163"/>
    </source>
</evidence>
<feature type="domain" description="HTH lysR-type" evidence="5">
    <location>
        <begin position="10"/>
        <end position="68"/>
    </location>
</feature>
<comment type="caution">
    <text evidence="6">The sequence shown here is derived from an EMBL/GenBank/DDBJ whole genome shotgun (WGS) entry which is preliminary data.</text>
</comment>
<name>A0A935CCH7_9MICO</name>
<dbReference type="GO" id="GO:0032993">
    <property type="term" value="C:protein-DNA complex"/>
    <property type="evidence" value="ECO:0007669"/>
    <property type="project" value="TreeGrafter"/>
</dbReference>
<dbReference type="EMBL" id="JADIXZ010000001">
    <property type="protein sequence ID" value="MBK6299570.1"/>
    <property type="molecule type" value="Genomic_DNA"/>
</dbReference>
<dbReference type="Pfam" id="PF00126">
    <property type="entry name" value="HTH_1"/>
    <property type="match status" value="1"/>
</dbReference>
<dbReference type="InterPro" id="IPR036388">
    <property type="entry name" value="WH-like_DNA-bd_sf"/>
</dbReference>
<evidence type="ECO:0000313" key="6">
    <source>
        <dbReference type="EMBL" id="MBK6299570.1"/>
    </source>
</evidence>
<dbReference type="InterPro" id="IPR000847">
    <property type="entry name" value="LysR_HTH_N"/>
</dbReference>
<evidence type="ECO:0000259" key="5">
    <source>
        <dbReference type="PROSITE" id="PS50931"/>
    </source>
</evidence>
<dbReference type="InterPro" id="IPR036390">
    <property type="entry name" value="WH_DNA-bd_sf"/>
</dbReference>
<keyword evidence="4" id="KW-0804">Transcription</keyword>
<dbReference type="PANTHER" id="PTHR30346:SF0">
    <property type="entry name" value="HCA OPERON TRANSCRIPTIONAL ACTIVATOR HCAR"/>
    <property type="match status" value="1"/>
</dbReference>
<evidence type="ECO:0000313" key="7">
    <source>
        <dbReference type="EMBL" id="MBK7273811.1"/>
    </source>
</evidence>
<sequence length="308" mass="33115">MAKATGVPAYTLQQLAAFVAVADTGTIAAAAVRLQLSPSAVRASLGDLERALGAQLCVRHRAKGVELTSGGKAVLAKARVVLHEANDLELDVRGEPGQVTGVLHVGCYTTLGPTVLPPLLDAFRRRYPAARIELREDTLDRLRTAVDARDVDVTIAYDIDLPRHWSTAAWLTSAPRVHVAAGHRLAEQDGVRLLDLAEDPMILLDAPPSREHVLDMCRGAGFEPRVALRTSNFETARALVGRGLGWALLVQRTATDVSYEGRQVIAKDVLEPLLPSVPIVVAWPRDARLSRAAQAFVQLVARHAAQAG</sequence>
<dbReference type="PANTHER" id="PTHR30346">
    <property type="entry name" value="TRANSCRIPTIONAL DUAL REGULATOR HCAR-RELATED"/>
    <property type="match status" value="1"/>
</dbReference>
<comment type="similarity">
    <text evidence="1">Belongs to the LysR transcriptional regulatory family.</text>
</comment>
<dbReference type="Proteomes" id="UP000886632">
    <property type="component" value="Unassembled WGS sequence"/>
</dbReference>
<keyword evidence="3" id="KW-0238">DNA-binding</keyword>
<dbReference type="Proteomes" id="UP000726105">
    <property type="component" value="Unassembled WGS sequence"/>
</dbReference>
<dbReference type="Pfam" id="PF03466">
    <property type="entry name" value="LysR_substrate"/>
    <property type="match status" value="1"/>
</dbReference>
<dbReference type="AlphaFoldDB" id="A0A935CCH7"/>
<dbReference type="EMBL" id="JADKGK010000020">
    <property type="protein sequence ID" value="MBL0004120.1"/>
    <property type="molecule type" value="Genomic_DNA"/>
</dbReference>
<evidence type="ECO:0000313" key="9">
    <source>
        <dbReference type="Proteomes" id="UP000718281"/>
    </source>
</evidence>
<dbReference type="EMBL" id="JADJIB010000004">
    <property type="protein sequence ID" value="MBK7273811.1"/>
    <property type="molecule type" value="Genomic_DNA"/>
</dbReference>
<dbReference type="Gene3D" id="1.10.10.10">
    <property type="entry name" value="Winged helix-like DNA-binding domain superfamily/Winged helix DNA-binding domain"/>
    <property type="match status" value="1"/>
</dbReference>
<protein>
    <submittedName>
        <fullName evidence="6">LysR family transcriptional regulator</fullName>
    </submittedName>
</protein>
<reference evidence="9 10" key="1">
    <citation type="submission" date="2020-10" db="EMBL/GenBank/DDBJ databases">
        <title>Connecting structure to function with the recovery of over 1000 high-quality activated sludge metagenome-assembled genomes encoding full-length rRNA genes using long-read sequencing.</title>
        <authorList>
            <person name="Singleton C.M."/>
            <person name="Petriglieri F."/>
            <person name="Kristensen J.M."/>
            <person name="Kirkegaard R.H."/>
            <person name="Michaelsen T.Y."/>
            <person name="Andersen M.H."/>
            <person name="Karst S.M."/>
            <person name="Dueholm M.S."/>
            <person name="Nielsen P.H."/>
            <person name="Albertsen M."/>
        </authorList>
    </citation>
    <scope>NUCLEOTIDE SEQUENCE [LARGE SCALE GENOMIC DNA]</scope>
    <source>
        <strain evidence="6">AalE_18-Q3-R2-46_BAT3C.188</strain>
        <strain evidence="7">Ega_18-Q3-R5-49_MAXAC.001</strain>
        <strain evidence="8">Ribe_18-Q3-R11-54_MAXAC.001</strain>
    </source>
</reference>
<dbReference type="GO" id="GO:0003677">
    <property type="term" value="F:DNA binding"/>
    <property type="evidence" value="ECO:0007669"/>
    <property type="project" value="UniProtKB-KW"/>
</dbReference>
<accession>A0A935CCH7</accession>
<dbReference type="Proteomes" id="UP000718281">
    <property type="component" value="Unassembled WGS sequence"/>
</dbReference>
<dbReference type="PROSITE" id="PS50931">
    <property type="entry name" value="HTH_LYSR"/>
    <property type="match status" value="1"/>
</dbReference>
<dbReference type="SUPFAM" id="SSF46785">
    <property type="entry name" value="Winged helix' DNA-binding domain"/>
    <property type="match status" value="1"/>
</dbReference>
<evidence type="ECO:0000256" key="1">
    <source>
        <dbReference type="ARBA" id="ARBA00009437"/>
    </source>
</evidence>
<evidence type="ECO:0000313" key="10">
    <source>
        <dbReference type="Proteomes" id="UP000726105"/>
    </source>
</evidence>
<organism evidence="6 9">
    <name type="scientific">Candidatus Phosphoribacter hodrii</name>
    <dbReference type="NCBI Taxonomy" id="2953743"/>
    <lineage>
        <taxon>Bacteria</taxon>
        <taxon>Bacillati</taxon>
        <taxon>Actinomycetota</taxon>
        <taxon>Actinomycetes</taxon>
        <taxon>Micrococcales</taxon>
        <taxon>Dermatophilaceae</taxon>
        <taxon>Candidatus Phosphoribacter</taxon>
    </lineage>
</organism>
<gene>
    <name evidence="6" type="ORF">IPF40_00475</name>
    <name evidence="7" type="ORF">IPI13_11805</name>
    <name evidence="8" type="ORF">IPP00_09090</name>
</gene>
<keyword evidence="2" id="KW-0805">Transcription regulation</keyword>
<evidence type="ECO:0000313" key="8">
    <source>
        <dbReference type="EMBL" id="MBL0004120.1"/>
    </source>
</evidence>
<dbReference type="Gene3D" id="3.40.190.10">
    <property type="entry name" value="Periplasmic binding protein-like II"/>
    <property type="match status" value="2"/>
</dbReference>